<dbReference type="Proteomes" id="UP000419144">
    <property type="component" value="Unassembled WGS sequence"/>
</dbReference>
<reference evidence="9" key="1">
    <citation type="submission" date="2019-11" db="EMBL/GenBank/DDBJ databases">
        <title>Leishmania tarentolae CDS.</title>
        <authorList>
            <person name="Goto Y."/>
            <person name="Yamagishi J."/>
        </authorList>
    </citation>
    <scope>NUCLEOTIDE SEQUENCE [LARGE SCALE GENOMIC DNA]</scope>
    <source>
        <strain evidence="9">Parrot Tar II</strain>
    </source>
</reference>
<evidence type="ECO:0000256" key="4">
    <source>
        <dbReference type="ARBA" id="ARBA00023172"/>
    </source>
</evidence>
<dbReference type="GO" id="GO:0016887">
    <property type="term" value="F:ATP hydrolysis activity"/>
    <property type="evidence" value="ECO:0007669"/>
    <property type="project" value="RHEA"/>
</dbReference>
<dbReference type="SUPFAM" id="SSF52540">
    <property type="entry name" value="P-loop containing nucleoside triphosphate hydrolases"/>
    <property type="match status" value="2"/>
</dbReference>
<dbReference type="EMBL" id="BLBS01000039">
    <property type="protein sequence ID" value="GET90180.1"/>
    <property type="molecule type" value="Genomic_DNA"/>
</dbReference>
<accession>A0A640KKC3</accession>
<keyword evidence="6" id="KW-0547">Nucleotide-binding</keyword>
<comment type="subunit">
    <text evidence="3">Monomer.</text>
</comment>
<evidence type="ECO:0000256" key="3">
    <source>
        <dbReference type="ARBA" id="ARBA00011245"/>
    </source>
</evidence>
<feature type="region of interest" description="Disordered" evidence="7">
    <location>
        <begin position="1011"/>
        <end position="1043"/>
    </location>
</feature>
<proteinExistence type="inferred from homology"/>
<evidence type="ECO:0000256" key="1">
    <source>
        <dbReference type="ARBA" id="ARBA00001946"/>
    </source>
</evidence>
<sequence>MDGDDSACPLLALPLAQLPEHPSPPRIHCAMHSGSAAESCIATVLWVAFHISRLLCPPLLSRRCLSLALFFLSGPAFDLEARATLAVVCMGAPVGATWRGCQHTPLRNPCRATCDISVSTGRQGAPAHGRTLAPFAHTLRHRLLHRSSAARTHLRSEGPPDCISSKHSVFSLFRSALFSCVPARTKGARRGLLGRLIRQRDWLSQRQTQGERQVEQGRGGERQQPTLCAEGAMYSRTHFLCLRACDASAAQHHAMNRAARGPRTLVAPWSGWPDGIGCCPPHALTSAVRFLSLRLNAGGEEEQQFTMSFHVTAARNSGAAGPCSNEENKRQPTALLVDEALRRDTVGPAPRFFREKDTVATEDGKDMIVDATSQTASNAASGASQSGGNRRDDSCGRKVFDTSATVIEADAATAATFESPSASAPCCSVPLLRVHLPMEFVPPPRESALPRSLSAPHLIGDGCPITPAAAATSCTAAVSDAASPVITFTTATHEIYLRLFKESFVNPFNGRLVRTSSLAAKMLFGVGFYRSVSNPLELEWSPTEYMVALQKIISTQQRIAAYRQKVQLQQELRAAKAAAERKSSALVSKKVRAASSRARSFAKHSVSEAAAIPPDEAIAQAQRKLLRPFLRRGPDHWTASVAKLLERHDAFTHLNKELERLYACLRSAYMPPKLDTPADPCTMRMTLTPDQHHAVMLALRGYNLFVGGSAGTGKTVLLKCIYRELCQMGLRVAMTATTGVAAIQLGGCTFHHAFNAPLDASPHRWDANALRAVDVVIIDEVSLLDACMLDAFDMEARLARMHHRPFGGLQLIVCGDFLQLSREETLPAYESVAFKHLIALRLVTPMRHAADDPLMKLLEDLRRGHFDAESFAALDRPIPPNTTHITYLFPRRREAQQLNDLKLGELVTEEMTFTPQRGPLQLCGTFTHSALVELNRDANGMRAAMPNRGHLLEMINEEAQRMRAGLHKDGGGREPSTSVADHELVLMPVRGEGSLETRFILRLRCRELGLHTPRGRGGGSDDADSSNGGTVTQPSAPTAGDVSTLMADRSHSGTLSAVSAEALRKPIIAVATNRTRRATALFSATEWEEIAAAVATRLGGRVVTMLEEEPSSMVPLSVAMTLADMTSSDVALSLTPLRLKLGCRVMVNRNLSRTVSNGSVGVVEAFAPPDMSLFPRRTNRGVRTLFQRVCQQKLFAQLPIVRLLDGEVVQIPPISITLGGTAQSYFYGHEVLTIPLQLGYAFTVHKVQGLTLQGTVVLDCEKFFDCAHLIYVACSRVRKLDQLVVYRVQPNMIIVRRSALEFSEKLQDARNSNILMSPPPAARSSWCKHTEQRVFSVSA</sequence>
<dbReference type="InterPro" id="IPR051055">
    <property type="entry name" value="PIF1_helicase"/>
</dbReference>
<dbReference type="OrthoDB" id="432234at2759"/>
<comment type="caution">
    <text evidence="9">The sequence shown here is derived from an EMBL/GenBank/DDBJ whole genome shotgun (WGS) entry which is preliminary data.</text>
</comment>
<feature type="compositionally biased region" description="Low complexity" evidence="7">
    <location>
        <begin position="371"/>
        <end position="388"/>
    </location>
</feature>
<dbReference type="CDD" id="cd18037">
    <property type="entry name" value="DEXSc_Pif1_like"/>
    <property type="match status" value="1"/>
</dbReference>
<keyword evidence="6" id="KW-0378">Hydrolase</keyword>
<dbReference type="InterPro" id="IPR027417">
    <property type="entry name" value="P-loop_NTPase"/>
</dbReference>
<dbReference type="Gene3D" id="3.40.50.300">
    <property type="entry name" value="P-loop containing nucleotide triphosphate hydrolases"/>
    <property type="match status" value="1"/>
</dbReference>
<dbReference type="VEuPathDB" id="TriTrypDB:LtaPh_2826100"/>
<comment type="similarity">
    <text evidence="2">Belongs to the helicase family. PIF1 subfamily.</text>
</comment>
<keyword evidence="6" id="KW-0067">ATP-binding</keyword>
<dbReference type="GO" id="GO:0043139">
    <property type="term" value="F:5'-3' DNA helicase activity"/>
    <property type="evidence" value="ECO:0007669"/>
    <property type="project" value="UniProtKB-EC"/>
</dbReference>
<evidence type="ECO:0000313" key="9">
    <source>
        <dbReference type="EMBL" id="GET90180.1"/>
    </source>
</evidence>
<dbReference type="Pfam" id="PF05970">
    <property type="entry name" value="PIF1"/>
    <property type="match status" value="1"/>
</dbReference>
<dbReference type="GO" id="GO:0006281">
    <property type="term" value="P:DNA repair"/>
    <property type="evidence" value="ECO:0007669"/>
    <property type="project" value="UniProtKB-KW"/>
</dbReference>
<feature type="domain" description="DNA helicase Pif1-like DEAD-box helicase" evidence="8">
    <location>
        <begin position="698"/>
        <end position="851"/>
    </location>
</feature>
<evidence type="ECO:0000313" key="10">
    <source>
        <dbReference type="Proteomes" id="UP000419144"/>
    </source>
</evidence>
<organism evidence="9 10">
    <name type="scientific">Leishmania tarentolae</name>
    <name type="common">Sauroleishmania tarentolae</name>
    <dbReference type="NCBI Taxonomy" id="5689"/>
    <lineage>
        <taxon>Eukaryota</taxon>
        <taxon>Discoba</taxon>
        <taxon>Euglenozoa</taxon>
        <taxon>Kinetoplastea</taxon>
        <taxon>Metakinetoplastina</taxon>
        <taxon>Trypanosomatida</taxon>
        <taxon>Trypanosomatidae</taxon>
        <taxon>Leishmaniinae</taxon>
        <taxon>Leishmania</taxon>
        <taxon>lizard Leishmania</taxon>
    </lineage>
</organism>
<dbReference type="CDD" id="cd18809">
    <property type="entry name" value="SF1_C_RecD"/>
    <property type="match status" value="1"/>
</dbReference>
<gene>
    <name evidence="9" type="ORF">LtaPh_2826100</name>
</gene>
<keyword evidence="6" id="KW-0347">Helicase</keyword>
<dbReference type="GO" id="GO:0005524">
    <property type="term" value="F:ATP binding"/>
    <property type="evidence" value="ECO:0007669"/>
    <property type="project" value="UniProtKB-KW"/>
</dbReference>
<dbReference type="GO" id="GO:0000723">
    <property type="term" value="P:telomere maintenance"/>
    <property type="evidence" value="ECO:0007669"/>
    <property type="project" value="InterPro"/>
</dbReference>
<keyword evidence="10" id="KW-1185">Reference proteome</keyword>
<evidence type="ECO:0000256" key="5">
    <source>
        <dbReference type="ARBA" id="ARBA00048954"/>
    </source>
</evidence>
<comment type="cofactor">
    <cofactor evidence="1 6">
        <name>Mg(2+)</name>
        <dbReference type="ChEBI" id="CHEBI:18420"/>
    </cofactor>
</comment>
<dbReference type="PANTHER" id="PTHR47642:SF5">
    <property type="entry name" value="ATP-DEPENDENT DNA HELICASE"/>
    <property type="match status" value="1"/>
</dbReference>
<comment type="catalytic activity">
    <reaction evidence="5 6">
        <text>ATP + H2O = ADP + phosphate + H(+)</text>
        <dbReference type="Rhea" id="RHEA:13065"/>
        <dbReference type="ChEBI" id="CHEBI:15377"/>
        <dbReference type="ChEBI" id="CHEBI:15378"/>
        <dbReference type="ChEBI" id="CHEBI:30616"/>
        <dbReference type="ChEBI" id="CHEBI:43474"/>
        <dbReference type="ChEBI" id="CHEBI:456216"/>
        <dbReference type="EC" id="5.6.2.3"/>
    </reaction>
</comment>
<dbReference type="EC" id="5.6.2.3" evidence="6"/>
<keyword evidence="6" id="KW-0234">DNA repair</keyword>
<evidence type="ECO:0000256" key="7">
    <source>
        <dbReference type="SAM" id="MobiDB-lite"/>
    </source>
</evidence>
<evidence type="ECO:0000256" key="6">
    <source>
        <dbReference type="RuleBase" id="RU363044"/>
    </source>
</evidence>
<keyword evidence="6" id="KW-0227">DNA damage</keyword>
<dbReference type="PANTHER" id="PTHR47642">
    <property type="entry name" value="ATP-DEPENDENT DNA HELICASE"/>
    <property type="match status" value="1"/>
</dbReference>
<protein>
    <recommendedName>
        <fullName evidence="6">ATP-dependent DNA helicase</fullName>
        <ecNumber evidence="6">5.6.2.3</ecNumber>
    </recommendedName>
</protein>
<dbReference type="GO" id="GO:0006310">
    <property type="term" value="P:DNA recombination"/>
    <property type="evidence" value="ECO:0007669"/>
    <property type="project" value="UniProtKB-KW"/>
</dbReference>
<feature type="region of interest" description="Disordered" evidence="7">
    <location>
        <begin position="371"/>
        <end position="396"/>
    </location>
</feature>
<keyword evidence="4 6" id="KW-0233">DNA recombination</keyword>
<name>A0A640KKC3_LEITA</name>
<evidence type="ECO:0000256" key="2">
    <source>
        <dbReference type="ARBA" id="ARBA00009781"/>
    </source>
</evidence>
<evidence type="ECO:0000259" key="8">
    <source>
        <dbReference type="Pfam" id="PF05970"/>
    </source>
</evidence>
<dbReference type="InterPro" id="IPR010285">
    <property type="entry name" value="DNA_helicase_pif1-like_DEAD"/>
</dbReference>